<evidence type="ECO:0000313" key="6">
    <source>
        <dbReference type="Proteomes" id="UP000231057"/>
    </source>
</evidence>
<dbReference type="KEGG" id="slw:BRW62_11565"/>
<name>A0A2D2Q4V5_PARLV</name>
<dbReference type="Pfam" id="PF01022">
    <property type="entry name" value="HTH_5"/>
    <property type="match status" value="1"/>
</dbReference>
<dbReference type="PRINTS" id="PR00778">
    <property type="entry name" value="HTHARSR"/>
</dbReference>
<dbReference type="PANTHER" id="PTHR33154:SF18">
    <property type="entry name" value="ARSENICAL RESISTANCE OPERON REPRESSOR"/>
    <property type="match status" value="1"/>
</dbReference>
<dbReference type="RefSeq" id="WP_099799604.1">
    <property type="nucleotide sequence ID" value="NZ_CP018092.1"/>
</dbReference>
<dbReference type="PANTHER" id="PTHR33154">
    <property type="entry name" value="TRANSCRIPTIONAL REGULATOR, ARSR FAMILY"/>
    <property type="match status" value="1"/>
</dbReference>
<protein>
    <submittedName>
        <fullName evidence="5">ArsR family transcriptional regulator</fullName>
    </submittedName>
</protein>
<dbReference type="GO" id="GO:0003700">
    <property type="term" value="F:DNA-binding transcription factor activity"/>
    <property type="evidence" value="ECO:0007669"/>
    <property type="project" value="InterPro"/>
</dbReference>
<dbReference type="OrthoDB" id="9798835at2"/>
<evidence type="ECO:0000259" key="4">
    <source>
        <dbReference type="PROSITE" id="PS50987"/>
    </source>
</evidence>
<evidence type="ECO:0000256" key="2">
    <source>
        <dbReference type="ARBA" id="ARBA00023125"/>
    </source>
</evidence>
<proteinExistence type="predicted"/>
<dbReference type="GO" id="GO:0003677">
    <property type="term" value="F:DNA binding"/>
    <property type="evidence" value="ECO:0007669"/>
    <property type="project" value="UniProtKB-KW"/>
</dbReference>
<accession>A0A2D2Q4V5</accession>
<evidence type="ECO:0000313" key="5">
    <source>
        <dbReference type="EMBL" id="ATS19267.1"/>
    </source>
</evidence>
<organism evidence="5 6">
    <name type="scientific">Parathermosynechococcus lividus PCC 6715</name>
    <dbReference type="NCBI Taxonomy" id="1917166"/>
    <lineage>
        <taxon>Bacteria</taxon>
        <taxon>Bacillati</taxon>
        <taxon>Cyanobacteriota</taxon>
        <taxon>Cyanophyceae</taxon>
        <taxon>Acaryochloridales</taxon>
        <taxon>Thermosynechococcaceae</taxon>
        <taxon>Parathermosynechococcus</taxon>
    </lineage>
</organism>
<keyword evidence="3" id="KW-0804">Transcription</keyword>
<dbReference type="InterPro" id="IPR036390">
    <property type="entry name" value="WH_DNA-bd_sf"/>
</dbReference>
<sequence>MLQGSSNLVCDRPDGMIQLGFHALAEPLRLEVIQILHNEEVCVCDLCARLNLSPSKLSFHLRALRQANLVLSRQDGRWVYYRLNRPQFKVLMDYLEQFSAGDTVIGRVCL</sequence>
<dbReference type="CDD" id="cd00090">
    <property type="entry name" value="HTH_ARSR"/>
    <property type="match status" value="1"/>
</dbReference>
<dbReference type="Gene3D" id="1.10.10.10">
    <property type="entry name" value="Winged helix-like DNA-binding domain superfamily/Winged helix DNA-binding domain"/>
    <property type="match status" value="1"/>
</dbReference>
<reference evidence="6" key="2">
    <citation type="journal article" date="2022" name="Front. Microbiol.">
        <title>Comparative Genomic Analysis Revealed Distinct Molecular Components and Organization of CO2-Concentrating Mechanism in Thermophilic Cyanobacteria.</title>
        <authorList>
            <person name="Tang J."/>
            <person name="Zhou H."/>
            <person name="Yao D."/>
            <person name="Riaz S."/>
            <person name="You D."/>
            <person name="Klepacz-Smolka A."/>
            <person name="Daroch M."/>
        </authorList>
    </citation>
    <scope>NUCLEOTIDE SEQUENCE [LARGE SCALE GENOMIC DNA]</scope>
    <source>
        <strain evidence="6">PCC 6715</strain>
    </source>
</reference>
<dbReference type="AlphaFoldDB" id="A0A2D2Q4V5"/>
<gene>
    <name evidence="5" type="ORF">BRW62_11565</name>
</gene>
<dbReference type="InterPro" id="IPR051081">
    <property type="entry name" value="HTH_MetalResp_TranReg"/>
</dbReference>
<dbReference type="InterPro" id="IPR036388">
    <property type="entry name" value="WH-like_DNA-bd_sf"/>
</dbReference>
<dbReference type="Proteomes" id="UP000231057">
    <property type="component" value="Chromosome"/>
</dbReference>
<dbReference type="EMBL" id="CP018092">
    <property type="protein sequence ID" value="ATS19267.1"/>
    <property type="molecule type" value="Genomic_DNA"/>
</dbReference>
<dbReference type="SMART" id="SM00418">
    <property type="entry name" value="HTH_ARSR"/>
    <property type="match status" value="1"/>
</dbReference>
<keyword evidence="2" id="KW-0238">DNA-binding</keyword>
<reference evidence="5 6" key="1">
    <citation type="submission" date="2016-11" db="EMBL/GenBank/DDBJ databases">
        <title>Complete genome sequence of thermophilic cyanobacteria strain Synechococcus sp. PCC6715.</title>
        <authorList>
            <person name="Tang J."/>
            <person name="Daroch M."/>
            <person name="Liang Y."/>
            <person name="Jiang D."/>
            <person name="Shah M."/>
        </authorList>
    </citation>
    <scope>NUCLEOTIDE SEQUENCE [LARGE SCALE GENOMIC DNA]</scope>
    <source>
        <strain evidence="5 6">PCC 6715</strain>
    </source>
</reference>
<dbReference type="PROSITE" id="PS50987">
    <property type="entry name" value="HTH_ARSR_2"/>
    <property type="match status" value="1"/>
</dbReference>
<keyword evidence="1" id="KW-0805">Transcription regulation</keyword>
<keyword evidence="6" id="KW-1185">Reference proteome</keyword>
<dbReference type="InterPro" id="IPR001845">
    <property type="entry name" value="HTH_ArsR_DNA-bd_dom"/>
</dbReference>
<evidence type="ECO:0000256" key="3">
    <source>
        <dbReference type="ARBA" id="ARBA00023163"/>
    </source>
</evidence>
<dbReference type="SUPFAM" id="SSF46785">
    <property type="entry name" value="Winged helix' DNA-binding domain"/>
    <property type="match status" value="1"/>
</dbReference>
<feature type="domain" description="HTH arsR-type" evidence="4">
    <location>
        <begin position="9"/>
        <end position="103"/>
    </location>
</feature>
<dbReference type="InterPro" id="IPR011991">
    <property type="entry name" value="ArsR-like_HTH"/>
</dbReference>
<dbReference type="NCBIfam" id="NF033788">
    <property type="entry name" value="HTH_metalloreg"/>
    <property type="match status" value="1"/>
</dbReference>
<evidence type="ECO:0000256" key="1">
    <source>
        <dbReference type="ARBA" id="ARBA00023015"/>
    </source>
</evidence>